<name>A0A1B6FXV3_9HEMI</name>
<reference evidence="3" key="1">
    <citation type="submission" date="2015-11" db="EMBL/GenBank/DDBJ databases">
        <title>De novo transcriptome assembly of four potential Pierce s Disease insect vectors from Arizona vineyards.</title>
        <authorList>
            <person name="Tassone E.E."/>
        </authorList>
    </citation>
    <scope>NUCLEOTIDE SEQUENCE</scope>
</reference>
<dbReference type="AlphaFoldDB" id="A0A1B6FXV3"/>
<feature type="chain" id="PRO_5008583268" evidence="2">
    <location>
        <begin position="24"/>
        <end position="222"/>
    </location>
</feature>
<evidence type="ECO:0000256" key="2">
    <source>
        <dbReference type="SAM" id="SignalP"/>
    </source>
</evidence>
<protein>
    <submittedName>
        <fullName evidence="3">Uncharacterized protein</fullName>
    </submittedName>
</protein>
<feature type="signal peptide" evidence="2">
    <location>
        <begin position="1"/>
        <end position="23"/>
    </location>
</feature>
<accession>A0A1B6FXV3</accession>
<feature type="region of interest" description="Disordered" evidence="1">
    <location>
        <begin position="175"/>
        <end position="222"/>
    </location>
</feature>
<evidence type="ECO:0000313" key="3">
    <source>
        <dbReference type="EMBL" id="JAS55025.1"/>
    </source>
</evidence>
<sequence length="222" mass="23819">MASHKSAVLVTALLCLCYGRVQGEDLQPLVKSAEDTLAAAKTHVEHMLNLSPLPNAEKIPPIVKDESNHLAHEIKKLANQLQAAATAGEHKAELADAVNVAVTHLNEAAATLDHAGSDLKQDNTHYYAAAESLLAQIKNVVAAGPCDEVAPHLKAALQELVHDVNNYQYGIHGVIGPHEGNNAEAGHHEGAHHHHHVHHHHGASSEEEHDKSSEESHAHHSH</sequence>
<evidence type="ECO:0000256" key="1">
    <source>
        <dbReference type="SAM" id="MobiDB-lite"/>
    </source>
</evidence>
<keyword evidence="2" id="KW-0732">Signal</keyword>
<dbReference type="SUPFAM" id="SSF47857">
    <property type="entry name" value="Apolipophorin-III"/>
    <property type="match status" value="1"/>
</dbReference>
<organism evidence="3">
    <name type="scientific">Cuerna arida</name>
    <dbReference type="NCBI Taxonomy" id="1464854"/>
    <lineage>
        <taxon>Eukaryota</taxon>
        <taxon>Metazoa</taxon>
        <taxon>Ecdysozoa</taxon>
        <taxon>Arthropoda</taxon>
        <taxon>Hexapoda</taxon>
        <taxon>Insecta</taxon>
        <taxon>Pterygota</taxon>
        <taxon>Neoptera</taxon>
        <taxon>Paraneoptera</taxon>
        <taxon>Hemiptera</taxon>
        <taxon>Auchenorrhyncha</taxon>
        <taxon>Membracoidea</taxon>
        <taxon>Cicadellidae</taxon>
        <taxon>Cicadellinae</taxon>
        <taxon>Proconiini</taxon>
        <taxon>Cuerna</taxon>
    </lineage>
</organism>
<gene>
    <name evidence="3" type="ORF">g.16568</name>
</gene>
<feature type="compositionally biased region" description="Basic residues" evidence="1">
    <location>
        <begin position="190"/>
        <end position="202"/>
    </location>
</feature>
<dbReference type="EMBL" id="GECZ01014744">
    <property type="protein sequence ID" value="JAS55025.1"/>
    <property type="molecule type" value="Transcribed_RNA"/>
</dbReference>
<feature type="compositionally biased region" description="Basic and acidic residues" evidence="1">
    <location>
        <begin position="203"/>
        <end position="222"/>
    </location>
</feature>
<proteinExistence type="predicted"/>